<feature type="compositionally biased region" description="Basic and acidic residues" evidence="1">
    <location>
        <begin position="213"/>
        <end position="227"/>
    </location>
</feature>
<feature type="compositionally biased region" description="Basic residues" evidence="1">
    <location>
        <begin position="316"/>
        <end position="326"/>
    </location>
</feature>
<feature type="compositionally biased region" description="Basic residues" evidence="1">
    <location>
        <begin position="234"/>
        <end position="259"/>
    </location>
</feature>
<feature type="compositionally biased region" description="Basic and acidic residues" evidence="1">
    <location>
        <begin position="1548"/>
        <end position="1558"/>
    </location>
</feature>
<feature type="region of interest" description="Disordered" evidence="1">
    <location>
        <begin position="465"/>
        <end position="1700"/>
    </location>
</feature>
<dbReference type="CDD" id="cd22966">
    <property type="entry name" value="DD_DYDC-like"/>
    <property type="match status" value="1"/>
</dbReference>
<feature type="compositionally biased region" description="Low complexity" evidence="1">
    <location>
        <begin position="281"/>
        <end position="290"/>
    </location>
</feature>
<feature type="compositionally biased region" description="Basic and acidic residues" evidence="1">
    <location>
        <begin position="1125"/>
        <end position="1137"/>
    </location>
</feature>
<name>A0AAD8B335_BIOPF</name>
<protein>
    <submittedName>
        <fullName evidence="2">Neurofilament heavy polypeptide</fullName>
    </submittedName>
</protein>
<feature type="compositionally biased region" description="Basic and acidic residues" evidence="1">
    <location>
        <begin position="862"/>
        <end position="904"/>
    </location>
</feature>
<feature type="compositionally biased region" description="Acidic residues" evidence="1">
    <location>
        <begin position="1663"/>
        <end position="1672"/>
    </location>
</feature>
<feature type="compositionally biased region" description="Basic and acidic residues" evidence="1">
    <location>
        <begin position="1452"/>
        <end position="1484"/>
    </location>
</feature>
<feature type="compositionally biased region" description="Basic and acidic residues" evidence="1">
    <location>
        <begin position="1229"/>
        <end position="1261"/>
    </location>
</feature>
<feature type="compositionally biased region" description="Basic and acidic residues" evidence="1">
    <location>
        <begin position="1188"/>
        <end position="1220"/>
    </location>
</feature>
<feature type="compositionally biased region" description="Basic and acidic residues" evidence="1">
    <location>
        <begin position="918"/>
        <end position="931"/>
    </location>
</feature>
<feature type="compositionally biased region" description="Basic and acidic residues" evidence="1">
    <location>
        <begin position="1684"/>
        <end position="1700"/>
    </location>
</feature>
<feature type="compositionally biased region" description="Basic and acidic residues" evidence="1">
    <location>
        <begin position="1582"/>
        <end position="1603"/>
    </location>
</feature>
<feature type="compositionally biased region" description="Basic and acidic residues" evidence="1">
    <location>
        <begin position="588"/>
        <end position="600"/>
    </location>
</feature>
<sequence>MGRDTALRPIEVEHHCIGCILNSVLACQRKQLNRSPKGRGETMAASEVEIKPKTKKVKNYTDIDNYKPSKHVTYLKNTLGAILPQCLHEVCQKRPRDPIEFIALCLYKSVDCELYFYEKAIFSKELQLMALELKKENALRQSNIEKIKKKIAELKVLLRGDKKIEAMLWMEARKKSTLVAEEEEEEEEHKDSVNTLIPQPEDEILPLSPEITSGEHDVTSKSDEISPKKTIFAKMRKILMKKPPKMRPKKLSHVHHKKPSMSLSESSVTDHESLTEETSTKSKISSSDESVLTTSEPEGTSDSVVSEDEKRSSLDHHKRKHKKFTKRGSGSSVDQGSSSTVGHKVVTKSSRYPRTSRHDVRMDISKRKFKREVKIKRKLKAADSKHAIYRIRSLEAKESKKLKKRSRTAMSKTDRGRPDLDVSDDLLKPNTKKRASSIFSYVTPKQKIHVPLSLKIARKPTIRKSFRGRRIAGSLSDKTIKMQEKDTTPLLEEPPPKQEETKQKKKKSIVKSLDIEAYTRDESPEISKKKKERISSPKGAKAALGESDKDFKFEKDRQEDYLTSPSKPKRKKKSIKGSALPITPDLGDVAHKKDRRESRMLEAPTDATQRHKKRSKFMRELMTDIELEQIKKSIKEKDESEAPEKVKKKAGPSSDVSDTDDYQKKQKSTKAGTQRESADEEVAKEPTKKRRKSKEKETDLDVMTDLSSDHERDFPDKTKRVDKYQVVSTDGKGVPTKSRRASKAKEIVRDESDQDVDRVVGKKQEKEKDQPQTMRGSRFDSAASDSQATGKKTTLEDRRSSKRKTSEDVKKKKELRDKADVEEDSSKMKEDKTQRNREKDKEKDIQKERVQESMLESEDEELPTKMKKGEAKSRKSKAKPQEEFEPGEKRRIFKEKEQDERESSGPDVTEQITRTQRKKSDQKSDKSKEDLPSVGSGVWDEEETHASKKTSDKRPLKDRDIEEDTHKEDYKDSTLGEDGLYKKKKGKKSRERLAESVEEPILREETTVVDQSNKVLEDQRFHAISDYDVPKERKEEDRLEPKDSDEESYPRKKKKVKQTDKGERMGKEVQKRRDYLDRSESDIGEEESPQKTKYEQTFRLQEEAKHEQGKFESGLDDDDAYSRMQKAEKKMPSKGEETDSEVEEEESSKKKKSHRKSNRKGAESQEGAQKRREDEKSTLESDVGEEEMSPKKTKDDKKSRQKAEEKGEEPQRKKEKRGTLDSEIDEEEIPHKKTKDEKKSRQKAEERGEELHRKKEKRGTLDSDIDEEESPPKKTKDVKKTHQKHEETDEDAAKRREERRSLDSDLVEEESFPRTKTEDKKTHRKSEEHEESAHKRRGLMDSDASEEEFYPKKSKHEKKARLQDDDKEEYVEFKKREVLEKSYSEIYSDDEEVVKRKRKASKKAEKEAEGLDIKKKEERLTKRDKIDIESEDFPASEDDKETRTKKKKDKRERRGSADENEERLSKLRKEDELISTSKTEESASRKKRRDKSKPIEEEETPRYADTARDREDDEGSQKKMKRKKDSDGKSRSLKTSDLLEDDAIAASETKKSLDDRETLKHKRHPRKGPIEEDLSSDYGMQDIERKISEPSKPKGLSDSEQLQKYKKQKEKQAEEEEAEFGRSETKKEPKKKHTTSGRYAERGITSPKLSVPPSETNSALTSEEFDRDDSEEEKYKKKKRKAGSRRDEEDDRRRDDEDDRRRESFDFEVKRLRAEDDEAVRSDGFLLKKKSSYLVPDDDYQKGLLGDQKKRKRRVSRMFTPIQCEWYLDKPRVLVCRHPILGEIRSHQPLLYSVLDTPYFWDHEEFNCQVFYEHEIYSVCDPRYDDTEYMDRMMEWHEEDWA</sequence>
<feature type="compositionally biased region" description="Basic and acidic residues" evidence="1">
    <location>
        <begin position="546"/>
        <end position="560"/>
    </location>
</feature>
<reference evidence="2" key="2">
    <citation type="submission" date="2023-04" db="EMBL/GenBank/DDBJ databases">
        <authorList>
            <person name="Bu L."/>
            <person name="Lu L."/>
            <person name="Laidemitt M.R."/>
            <person name="Zhang S.M."/>
            <person name="Mutuku M."/>
            <person name="Mkoji G."/>
            <person name="Steinauer M."/>
            <person name="Loker E.S."/>
        </authorList>
    </citation>
    <scope>NUCLEOTIDE SEQUENCE</scope>
    <source>
        <strain evidence="2">KasaAsao</strain>
        <tissue evidence="2">Whole Snail</tissue>
    </source>
</reference>
<feature type="compositionally biased region" description="Basic and acidic residues" evidence="1">
    <location>
        <begin position="707"/>
        <end position="723"/>
    </location>
</feature>
<evidence type="ECO:0000313" key="3">
    <source>
        <dbReference type="Proteomes" id="UP001233172"/>
    </source>
</evidence>
<feature type="compositionally biased region" description="Basic and acidic residues" evidence="1">
    <location>
        <begin position="1088"/>
        <end position="1110"/>
    </location>
</feature>
<feature type="compositionally biased region" description="Polar residues" evidence="1">
    <location>
        <begin position="783"/>
        <end position="792"/>
    </location>
</feature>
<feature type="compositionally biased region" description="Basic and acidic residues" evidence="1">
    <location>
        <begin position="991"/>
        <end position="1006"/>
    </location>
</feature>
<feature type="compositionally biased region" description="Basic and acidic residues" evidence="1">
    <location>
        <begin position="1160"/>
        <end position="1179"/>
    </location>
</feature>
<feature type="compositionally biased region" description="Basic and acidic residues" evidence="1">
    <location>
        <begin position="268"/>
        <end position="280"/>
    </location>
</feature>
<keyword evidence="3" id="KW-1185">Reference proteome</keyword>
<evidence type="ECO:0000313" key="2">
    <source>
        <dbReference type="EMBL" id="KAK0046612.1"/>
    </source>
</evidence>
<organism evidence="2 3">
    <name type="scientific">Biomphalaria pfeifferi</name>
    <name type="common">Bloodfluke planorb</name>
    <name type="synonym">Freshwater snail</name>
    <dbReference type="NCBI Taxonomy" id="112525"/>
    <lineage>
        <taxon>Eukaryota</taxon>
        <taxon>Metazoa</taxon>
        <taxon>Spiralia</taxon>
        <taxon>Lophotrochozoa</taxon>
        <taxon>Mollusca</taxon>
        <taxon>Gastropoda</taxon>
        <taxon>Heterobranchia</taxon>
        <taxon>Euthyneura</taxon>
        <taxon>Panpulmonata</taxon>
        <taxon>Hygrophila</taxon>
        <taxon>Lymnaeoidea</taxon>
        <taxon>Planorbidae</taxon>
        <taxon>Biomphalaria</taxon>
    </lineage>
</organism>
<gene>
    <name evidence="2" type="ORF">Bpfe_024007</name>
</gene>
<feature type="compositionally biased region" description="Basic and acidic residues" evidence="1">
    <location>
        <begin position="513"/>
        <end position="527"/>
    </location>
</feature>
<feature type="region of interest" description="Disordered" evidence="1">
    <location>
        <begin position="392"/>
        <end position="428"/>
    </location>
</feature>
<feature type="compositionally biased region" description="Basic and acidic residues" evidence="1">
    <location>
        <begin position="356"/>
        <end position="365"/>
    </location>
</feature>
<feature type="compositionally biased region" description="Basic and acidic residues" evidence="1">
    <location>
        <begin position="1015"/>
        <end position="1042"/>
    </location>
</feature>
<dbReference type="InterPro" id="IPR049630">
    <property type="entry name" value="DYDC-like_DD"/>
</dbReference>
<feature type="region of interest" description="Disordered" evidence="1">
    <location>
        <begin position="179"/>
        <end position="365"/>
    </location>
</feature>
<accession>A0AAD8B335</accession>
<feature type="compositionally biased region" description="Basic and acidic residues" evidence="1">
    <location>
        <begin position="944"/>
        <end position="974"/>
    </location>
</feature>
<dbReference type="Gene3D" id="1.20.890.10">
    <property type="entry name" value="cAMP-dependent protein kinase regulatory subunit, dimerization-anchoring domain"/>
    <property type="match status" value="1"/>
</dbReference>
<dbReference type="Proteomes" id="UP001233172">
    <property type="component" value="Unassembled WGS sequence"/>
</dbReference>
<feature type="compositionally biased region" description="Basic and acidic residues" evidence="1">
    <location>
        <begin position="1311"/>
        <end position="1333"/>
    </location>
</feature>
<feature type="compositionally biased region" description="Basic and acidic residues" evidence="1">
    <location>
        <begin position="743"/>
        <end position="770"/>
    </location>
</feature>
<feature type="compositionally biased region" description="Basic and acidic residues" evidence="1">
    <location>
        <begin position="1402"/>
        <end position="1428"/>
    </location>
</feature>
<feature type="compositionally biased region" description="Basic and acidic residues" evidence="1">
    <location>
        <begin position="617"/>
        <end position="645"/>
    </location>
</feature>
<feature type="compositionally biased region" description="Basic and acidic residues" evidence="1">
    <location>
        <begin position="1360"/>
        <end position="1383"/>
    </location>
</feature>
<proteinExistence type="predicted"/>
<feature type="compositionally biased region" description="Acidic residues" evidence="1">
    <location>
        <begin position="1429"/>
        <end position="1439"/>
    </location>
</feature>
<dbReference type="Pfam" id="PF05186">
    <property type="entry name" value="Dpy-30"/>
    <property type="match status" value="1"/>
</dbReference>
<feature type="compositionally biased region" description="Basic and acidic residues" evidence="1">
    <location>
        <begin position="1057"/>
        <end position="1081"/>
    </location>
</feature>
<dbReference type="InterPro" id="IPR007858">
    <property type="entry name" value="Dpy-30_motif"/>
</dbReference>
<feature type="compositionally biased region" description="Basic and acidic residues" evidence="1">
    <location>
        <begin position="793"/>
        <end position="851"/>
    </location>
</feature>
<comment type="caution">
    <text evidence="2">The sequence shown here is derived from an EMBL/GenBank/DDBJ whole genome shotgun (WGS) entry which is preliminary data.</text>
</comment>
<dbReference type="PROSITE" id="PS51257">
    <property type="entry name" value="PROKAR_LIPOPROTEIN"/>
    <property type="match status" value="1"/>
</dbReference>
<feature type="compositionally biased region" description="Basic and acidic residues" evidence="1">
    <location>
        <begin position="1492"/>
        <end position="1510"/>
    </location>
</feature>
<feature type="compositionally biased region" description="Low complexity" evidence="1">
    <location>
        <begin position="328"/>
        <end position="342"/>
    </location>
</feature>
<evidence type="ECO:0000256" key="1">
    <source>
        <dbReference type="SAM" id="MobiDB-lite"/>
    </source>
</evidence>
<reference evidence="2" key="1">
    <citation type="journal article" date="2023" name="PLoS Negl. Trop. Dis.">
        <title>A genome sequence for Biomphalaria pfeifferi, the major vector snail for the human-infecting parasite Schistosoma mansoni.</title>
        <authorList>
            <person name="Bu L."/>
            <person name="Lu L."/>
            <person name="Laidemitt M.R."/>
            <person name="Zhang S.M."/>
            <person name="Mutuku M."/>
            <person name="Mkoji G."/>
            <person name="Steinauer M."/>
            <person name="Loker E.S."/>
        </authorList>
    </citation>
    <scope>NUCLEOTIDE SEQUENCE</scope>
    <source>
        <strain evidence="2">KasaAsao</strain>
    </source>
</reference>
<feature type="compositionally biased region" description="Basic residues" evidence="1">
    <location>
        <begin position="1149"/>
        <end position="1159"/>
    </location>
</feature>
<feature type="compositionally biased region" description="Polar residues" evidence="1">
    <location>
        <begin position="291"/>
        <end position="304"/>
    </location>
</feature>
<feature type="compositionally biased region" description="Basic and acidic residues" evidence="1">
    <location>
        <begin position="1270"/>
        <end position="1303"/>
    </location>
</feature>
<dbReference type="EMBL" id="JASAOG010000163">
    <property type="protein sequence ID" value="KAK0046612.1"/>
    <property type="molecule type" value="Genomic_DNA"/>
</dbReference>
<feature type="compositionally biased region" description="Basic and acidic residues" evidence="1">
    <location>
        <begin position="478"/>
        <end position="487"/>
    </location>
</feature>